<dbReference type="Proteomes" id="UP000177300">
    <property type="component" value="Unassembled WGS sequence"/>
</dbReference>
<sequence>MQNINAFKIEVNGKILDYRLGQDLDLEKVRKFFERKYKVVKIWSEGRHVLGYLEKNNRELFLKLATSEGIGAVTKIEHDWNDAFNNVNPRAKSPFWVPINYDSGLFDNNLFYLITDKFEGKLLSNGPSDTKPLKVLPISLEDVIEFSELIQSLEIKNLNPYSQAIKINHQDWFVSKTKTWFESIPKNIQKEYKLHELLKIVKSGVWRLEAKPRHGDFTPWHLIKLDDRNLGLIDGEHAMGSSVEYYDIGYFIQRVFSVLRNPELAEYIVSLLVGRKYDLAKLKVILSARAIGGFLDESLSQNPDYLQADKFRNWVVSL</sequence>
<dbReference type="AlphaFoldDB" id="A0A1F5I7B4"/>
<proteinExistence type="predicted"/>
<comment type="caution">
    <text evidence="1">The sequence shown here is derived from an EMBL/GenBank/DDBJ whole genome shotgun (WGS) entry which is preliminary data.</text>
</comment>
<evidence type="ECO:0000313" key="1">
    <source>
        <dbReference type="EMBL" id="OGE12159.1"/>
    </source>
</evidence>
<evidence type="ECO:0008006" key="3">
    <source>
        <dbReference type="Google" id="ProtNLM"/>
    </source>
</evidence>
<reference evidence="1 2" key="1">
    <citation type="journal article" date="2016" name="Nat. Commun.">
        <title>Thousands of microbial genomes shed light on interconnected biogeochemical processes in an aquifer system.</title>
        <authorList>
            <person name="Anantharaman K."/>
            <person name="Brown C.T."/>
            <person name="Hug L.A."/>
            <person name="Sharon I."/>
            <person name="Castelle C.J."/>
            <person name="Probst A.J."/>
            <person name="Thomas B.C."/>
            <person name="Singh A."/>
            <person name="Wilkins M.J."/>
            <person name="Karaoz U."/>
            <person name="Brodie E.L."/>
            <person name="Williams K.H."/>
            <person name="Hubbard S.S."/>
            <person name="Banfield J.F."/>
        </authorList>
    </citation>
    <scope>NUCLEOTIDE SEQUENCE [LARGE SCALE GENOMIC DNA]</scope>
</reference>
<protein>
    <recommendedName>
        <fullName evidence="3">Aminoglycoside phosphotransferase domain-containing protein</fullName>
    </recommendedName>
</protein>
<organism evidence="1 2">
    <name type="scientific">Candidatus Curtissbacteria bacterium RIFCSPLOWO2_12_FULL_38_9</name>
    <dbReference type="NCBI Taxonomy" id="1797735"/>
    <lineage>
        <taxon>Bacteria</taxon>
        <taxon>Candidatus Curtissiibacteriota</taxon>
    </lineage>
</organism>
<accession>A0A1F5I7B4</accession>
<dbReference type="InterPro" id="IPR011009">
    <property type="entry name" value="Kinase-like_dom_sf"/>
</dbReference>
<dbReference type="EMBL" id="MFBY01000061">
    <property type="protein sequence ID" value="OGE12159.1"/>
    <property type="molecule type" value="Genomic_DNA"/>
</dbReference>
<dbReference type="SUPFAM" id="SSF56112">
    <property type="entry name" value="Protein kinase-like (PK-like)"/>
    <property type="match status" value="1"/>
</dbReference>
<name>A0A1F5I7B4_9BACT</name>
<gene>
    <name evidence="1" type="ORF">A3G14_01155</name>
</gene>
<evidence type="ECO:0000313" key="2">
    <source>
        <dbReference type="Proteomes" id="UP000177300"/>
    </source>
</evidence>